<dbReference type="PANTHER" id="PTHR15020:SF11">
    <property type="entry name" value="OS06G0360300 PROTEIN"/>
    <property type="match status" value="1"/>
</dbReference>
<dbReference type="Gene3D" id="3.40.50.720">
    <property type="entry name" value="NAD(P)-binding Rossmann-like Domain"/>
    <property type="match status" value="1"/>
</dbReference>
<dbReference type="InterPro" id="IPR016040">
    <property type="entry name" value="NAD(P)-bd_dom"/>
</dbReference>
<dbReference type="AlphaFoldDB" id="A0A0L0HCU3"/>
<dbReference type="GeneID" id="27689136"/>
<keyword evidence="3" id="KW-1185">Reference proteome</keyword>
<dbReference type="OMA" id="MANVAHF"/>
<proteinExistence type="predicted"/>
<dbReference type="InterPro" id="IPR036291">
    <property type="entry name" value="NAD(P)-bd_dom_sf"/>
</dbReference>
<dbReference type="eggNOG" id="ENOG502S1NQ">
    <property type="taxonomic scope" value="Eukaryota"/>
</dbReference>
<accession>A0A0L0HCU3</accession>
<evidence type="ECO:0000313" key="2">
    <source>
        <dbReference type="EMBL" id="KNC98806.1"/>
    </source>
</evidence>
<dbReference type="Pfam" id="PF13460">
    <property type="entry name" value="NAD_binding_10"/>
    <property type="match status" value="1"/>
</dbReference>
<dbReference type="EMBL" id="KQ257459">
    <property type="protein sequence ID" value="KNC98806.1"/>
    <property type="molecule type" value="Genomic_DNA"/>
</dbReference>
<protein>
    <recommendedName>
        <fullName evidence="1">NAD(P)-binding domain-containing protein</fullName>
    </recommendedName>
</protein>
<dbReference type="Proteomes" id="UP000053201">
    <property type="component" value="Unassembled WGS sequence"/>
</dbReference>
<organism evidence="2 3">
    <name type="scientific">Spizellomyces punctatus (strain DAOM BR117)</name>
    <dbReference type="NCBI Taxonomy" id="645134"/>
    <lineage>
        <taxon>Eukaryota</taxon>
        <taxon>Fungi</taxon>
        <taxon>Fungi incertae sedis</taxon>
        <taxon>Chytridiomycota</taxon>
        <taxon>Chytridiomycota incertae sedis</taxon>
        <taxon>Chytridiomycetes</taxon>
        <taxon>Spizellomycetales</taxon>
        <taxon>Spizellomycetaceae</taxon>
        <taxon>Spizellomyces</taxon>
    </lineage>
</organism>
<dbReference type="SUPFAM" id="SSF51735">
    <property type="entry name" value="NAD(P)-binding Rossmann-fold domains"/>
    <property type="match status" value="1"/>
</dbReference>
<dbReference type="RefSeq" id="XP_016606846.1">
    <property type="nucleotide sequence ID" value="XM_016753993.1"/>
</dbReference>
<name>A0A0L0HCU3_SPIPD</name>
<reference evidence="2 3" key="1">
    <citation type="submission" date="2009-08" db="EMBL/GenBank/DDBJ databases">
        <title>The Genome Sequence of Spizellomyces punctatus strain DAOM BR117.</title>
        <authorList>
            <consortium name="The Broad Institute Genome Sequencing Platform"/>
            <person name="Russ C."/>
            <person name="Cuomo C."/>
            <person name="Shea T."/>
            <person name="Young S.K."/>
            <person name="Zeng Q."/>
            <person name="Koehrsen M."/>
            <person name="Haas B."/>
            <person name="Borodovsky M."/>
            <person name="Guigo R."/>
            <person name="Alvarado L."/>
            <person name="Berlin A."/>
            <person name="Bochicchio J."/>
            <person name="Borenstein D."/>
            <person name="Chapman S."/>
            <person name="Chen Z."/>
            <person name="Engels R."/>
            <person name="Freedman E."/>
            <person name="Gellesch M."/>
            <person name="Goldberg J."/>
            <person name="Griggs A."/>
            <person name="Gujja S."/>
            <person name="Heiman D."/>
            <person name="Hepburn T."/>
            <person name="Howarth C."/>
            <person name="Jen D."/>
            <person name="Larson L."/>
            <person name="Lewis B."/>
            <person name="Mehta T."/>
            <person name="Park D."/>
            <person name="Pearson M."/>
            <person name="Roberts A."/>
            <person name="Saif S."/>
            <person name="Shenoy N."/>
            <person name="Sisk P."/>
            <person name="Stolte C."/>
            <person name="Sykes S."/>
            <person name="Thomson T."/>
            <person name="Walk T."/>
            <person name="White J."/>
            <person name="Yandava C."/>
            <person name="Burger G."/>
            <person name="Gray M.W."/>
            <person name="Holland P.W.H."/>
            <person name="King N."/>
            <person name="Lang F.B.F."/>
            <person name="Roger A.J."/>
            <person name="Ruiz-Trillo I."/>
            <person name="Lander E."/>
            <person name="Nusbaum C."/>
        </authorList>
    </citation>
    <scope>NUCLEOTIDE SEQUENCE [LARGE SCALE GENOMIC DNA]</scope>
    <source>
        <strain evidence="2 3">DAOM BR117</strain>
    </source>
</reference>
<sequence length="251" mass="27610">MRVLVVGGTGNVGKLLLQQLLERGVEVRAIVRSPESIPATISGNPKLSLIEASLLDISEDELITHIRGCDAVMSTLGHNMHLGSIPFLGIWAAPHDLVLRASKNLCGAIEKIRPETPIKFILLNTVGVTNPAGTDVGVRSRTERAIFWTLEALIPPHKDNVRAAEYINKEIGTGNQFIEWTAVRPDAFIDGDVSEYTTHESIQHSLFDVNDTTKANIAHFMAELATNPETWATWKGKMPVIIDAKQKKQHQ</sequence>
<dbReference type="STRING" id="645134.A0A0L0HCU3"/>
<dbReference type="VEuPathDB" id="FungiDB:SPPG_05784"/>
<evidence type="ECO:0000313" key="3">
    <source>
        <dbReference type="Proteomes" id="UP000053201"/>
    </source>
</evidence>
<dbReference type="PANTHER" id="PTHR15020">
    <property type="entry name" value="FLAVIN REDUCTASE-RELATED"/>
    <property type="match status" value="1"/>
</dbReference>
<feature type="domain" description="NAD(P)-binding" evidence="1">
    <location>
        <begin position="7"/>
        <end position="228"/>
    </location>
</feature>
<gene>
    <name evidence="2" type="ORF">SPPG_05784</name>
</gene>
<dbReference type="InParanoid" id="A0A0L0HCU3"/>
<evidence type="ECO:0000259" key="1">
    <source>
        <dbReference type="Pfam" id="PF13460"/>
    </source>
</evidence>
<dbReference type="OrthoDB" id="10254221at2759"/>